<dbReference type="Gene3D" id="3.30.710.10">
    <property type="entry name" value="Potassium Channel Kv1.1, Chain A"/>
    <property type="match status" value="1"/>
</dbReference>
<dbReference type="SMART" id="SM00225">
    <property type="entry name" value="BTB"/>
    <property type="match status" value="1"/>
</dbReference>
<name>A0A914Z0X6_9BILA</name>
<dbReference type="InterPro" id="IPR000210">
    <property type="entry name" value="BTB/POZ_dom"/>
</dbReference>
<evidence type="ECO:0000313" key="2">
    <source>
        <dbReference type="Proteomes" id="UP000887577"/>
    </source>
</evidence>
<keyword evidence="2" id="KW-1185">Reference proteome</keyword>
<organism evidence="2 3">
    <name type="scientific">Panagrolaimus superbus</name>
    <dbReference type="NCBI Taxonomy" id="310955"/>
    <lineage>
        <taxon>Eukaryota</taxon>
        <taxon>Metazoa</taxon>
        <taxon>Ecdysozoa</taxon>
        <taxon>Nematoda</taxon>
        <taxon>Chromadorea</taxon>
        <taxon>Rhabditida</taxon>
        <taxon>Tylenchina</taxon>
        <taxon>Panagrolaimomorpha</taxon>
        <taxon>Panagrolaimoidea</taxon>
        <taxon>Panagrolaimidae</taxon>
        <taxon>Panagrolaimus</taxon>
    </lineage>
</organism>
<sequence length="130" mass="14649">MTIKIEGVLVVEKEMPKKGETFGDNRDALGLGLWNQEENKDITITADGKEVTAHKLVLAARSPVFAAMFESGMKETKENKVEIKDFSHDLVAAAIKLCYHHSLVTDITLNNKMALLQFFDKYDIQPLKRI</sequence>
<dbReference type="InterPro" id="IPR011333">
    <property type="entry name" value="SKP1/BTB/POZ_sf"/>
</dbReference>
<evidence type="ECO:0000313" key="3">
    <source>
        <dbReference type="WBParaSite" id="PSU_v2.g6375.t1"/>
    </source>
</evidence>
<proteinExistence type="predicted"/>
<feature type="domain" description="BTB" evidence="1">
    <location>
        <begin position="40"/>
        <end position="107"/>
    </location>
</feature>
<evidence type="ECO:0000259" key="1">
    <source>
        <dbReference type="PROSITE" id="PS50097"/>
    </source>
</evidence>
<dbReference type="Proteomes" id="UP000887577">
    <property type="component" value="Unplaced"/>
</dbReference>
<dbReference type="CDD" id="cd18186">
    <property type="entry name" value="BTB_POZ_ZBTB_KLHL-like"/>
    <property type="match status" value="1"/>
</dbReference>
<dbReference type="Pfam" id="PF00651">
    <property type="entry name" value="BTB"/>
    <property type="match status" value="1"/>
</dbReference>
<dbReference type="PANTHER" id="PTHR24413">
    <property type="entry name" value="SPECKLE-TYPE POZ PROTEIN"/>
    <property type="match status" value="1"/>
</dbReference>
<protein>
    <submittedName>
        <fullName evidence="3">BTB domain-containing protein</fullName>
    </submittedName>
</protein>
<dbReference type="SUPFAM" id="SSF54695">
    <property type="entry name" value="POZ domain"/>
    <property type="match status" value="1"/>
</dbReference>
<reference evidence="3" key="1">
    <citation type="submission" date="2022-11" db="UniProtKB">
        <authorList>
            <consortium name="WormBaseParasite"/>
        </authorList>
    </citation>
    <scope>IDENTIFICATION</scope>
</reference>
<dbReference type="PROSITE" id="PS50097">
    <property type="entry name" value="BTB"/>
    <property type="match status" value="1"/>
</dbReference>
<dbReference type="WBParaSite" id="PSU_v2.g6375.t1">
    <property type="protein sequence ID" value="PSU_v2.g6375.t1"/>
    <property type="gene ID" value="PSU_v2.g6375"/>
</dbReference>
<dbReference type="AlphaFoldDB" id="A0A914Z0X6"/>
<accession>A0A914Z0X6</accession>